<dbReference type="InterPro" id="IPR001506">
    <property type="entry name" value="Peptidase_M12A"/>
</dbReference>
<comment type="caution">
    <text evidence="3">The sequence shown here is derived from an EMBL/GenBank/DDBJ whole genome shotgun (WGS) entry which is preliminary data.</text>
</comment>
<keyword evidence="1" id="KW-0862">Zinc</keyword>
<dbReference type="GO" id="GO:0008270">
    <property type="term" value="F:zinc ion binding"/>
    <property type="evidence" value="ECO:0007669"/>
    <property type="project" value="UniProtKB-UniRule"/>
</dbReference>
<dbReference type="AlphaFoldDB" id="A0A8J2JL37"/>
<comment type="caution">
    <text evidence="1">Lacks conserved residue(s) required for the propagation of feature annotation.</text>
</comment>
<dbReference type="EMBL" id="CAJVCH010076179">
    <property type="protein sequence ID" value="CAG7721012.1"/>
    <property type="molecule type" value="Genomic_DNA"/>
</dbReference>
<name>A0A8J2JL37_9HEXA</name>
<feature type="non-terminal residue" evidence="3">
    <location>
        <position position="133"/>
    </location>
</feature>
<gene>
    <name evidence="3" type="ORF">AFUS01_LOCUS10261</name>
</gene>
<evidence type="ECO:0000313" key="4">
    <source>
        <dbReference type="Proteomes" id="UP000708208"/>
    </source>
</evidence>
<comment type="cofactor">
    <cofactor evidence="1">
        <name>Zn(2+)</name>
        <dbReference type="ChEBI" id="CHEBI:29105"/>
    </cofactor>
    <text evidence="1">Binds 1 zinc ion per subunit.</text>
</comment>
<dbReference type="PANTHER" id="PTHR10127:SF850">
    <property type="entry name" value="METALLOENDOPEPTIDASE"/>
    <property type="match status" value="1"/>
</dbReference>
<proteinExistence type="predicted"/>
<dbReference type="GO" id="GO:0006508">
    <property type="term" value="P:proteolysis"/>
    <property type="evidence" value="ECO:0007669"/>
    <property type="project" value="InterPro"/>
</dbReference>
<dbReference type="PROSITE" id="PS51864">
    <property type="entry name" value="ASTACIN"/>
    <property type="match status" value="1"/>
</dbReference>
<dbReference type="OrthoDB" id="291007at2759"/>
<feature type="binding site" evidence="1">
    <location>
        <position position="1"/>
    </location>
    <ligand>
        <name>Zn(2+)</name>
        <dbReference type="ChEBI" id="CHEBI:29105"/>
        <note>catalytic</note>
    </ligand>
</feature>
<dbReference type="Pfam" id="PF01400">
    <property type="entry name" value="Astacin"/>
    <property type="match status" value="1"/>
</dbReference>
<evidence type="ECO:0000259" key="2">
    <source>
        <dbReference type="PROSITE" id="PS51864"/>
    </source>
</evidence>
<keyword evidence="1" id="KW-0479">Metal-binding</keyword>
<reference evidence="3" key="1">
    <citation type="submission" date="2021-06" db="EMBL/GenBank/DDBJ databases">
        <authorList>
            <person name="Hodson N. C."/>
            <person name="Mongue J. A."/>
            <person name="Jaron S. K."/>
        </authorList>
    </citation>
    <scope>NUCLEOTIDE SEQUENCE</scope>
</reference>
<evidence type="ECO:0000256" key="1">
    <source>
        <dbReference type="PROSITE-ProRule" id="PRU01211"/>
    </source>
</evidence>
<dbReference type="GO" id="GO:0004222">
    <property type="term" value="F:metalloendopeptidase activity"/>
    <property type="evidence" value="ECO:0007669"/>
    <property type="project" value="InterPro"/>
</dbReference>
<accession>A0A8J2JL37</accession>
<dbReference type="Proteomes" id="UP000708208">
    <property type="component" value="Unassembled WGS sequence"/>
</dbReference>
<dbReference type="PANTHER" id="PTHR10127">
    <property type="entry name" value="DISCOIDIN, CUB, EGF, LAMININ , AND ZINC METALLOPROTEASE DOMAIN CONTAINING"/>
    <property type="match status" value="1"/>
</dbReference>
<keyword evidence="4" id="KW-1185">Reference proteome</keyword>
<sequence length="133" mass="15247">HHHNFIKRTTQEAYDFGVPYDYDSVMHYQDTAFVSDEGLRRGAKSVVPKKPGVKIGNRLYLSEMDALKINRMYECSGQIQTKTRTTESPIMPVGPISPIMPVGPISPIWPVGPIDHRIRWPFFFGHKFPSFLK</sequence>
<protein>
    <recommendedName>
        <fullName evidence="2">Peptidase M12A domain-containing protein</fullName>
    </recommendedName>
</protein>
<feature type="domain" description="Peptidase M12A" evidence="2">
    <location>
        <begin position="1"/>
        <end position="76"/>
    </location>
</feature>
<organism evidence="3 4">
    <name type="scientific">Allacma fusca</name>
    <dbReference type="NCBI Taxonomy" id="39272"/>
    <lineage>
        <taxon>Eukaryota</taxon>
        <taxon>Metazoa</taxon>
        <taxon>Ecdysozoa</taxon>
        <taxon>Arthropoda</taxon>
        <taxon>Hexapoda</taxon>
        <taxon>Collembola</taxon>
        <taxon>Symphypleona</taxon>
        <taxon>Sminthuridae</taxon>
        <taxon>Allacma</taxon>
    </lineage>
</organism>
<evidence type="ECO:0000313" key="3">
    <source>
        <dbReference type="EMBL" id="CAG7721012.1"/>
    </source>
</evidence>